<dbReference type="InterPro" id="IPR023408">
    <property type="entry name" value="MscS_beta-dom_sf"/>
</dbReference>
<evidence type="ECO:0000256" key="6">
    <source>
        <dbReference type="ARBA" id="ARBA00023136"/>
    </source>
</evidence>
<dbReference type="InterPro" id="IPR011066">
    <property type="entry name" value="MscS_channel_C_sf"/>
</dbReference>
<keyword evidence="5 8" id="KW-1133">Transmembrane helix</keyword>
<feature type="chain" id="PRO_5029786075" evidence="9">
    <location>
        <begin position="34"/>
        <end position="829"/>
    </location>
</feature>
<feature type="transmembrane region" description="Helical" evidence="8">
    <location>
        <begin position="378"/>
        <end position="394"/>
    </location>
</feature>
<gene>
    <name evidence="12" type="ORF">G3N56_16770</name>
</gene>
<dbReference type="InterPro" id="IPR011014">
    <property type="entry name" value="MscS_channel_TM-2"/>
</dbReference>
<dbReference type="GO" id="GO:0008381">
    <property type="term" value="F:mechanosensitive monoatomic ion channel activity"/>
    <property type="evidence" value="ECO:0007669"/>
    <property type="project" value="UniProtKB-ARBA"/>
</dbReference>
<evidence type="ECO:0000256" key="1">
    <source>
        <dbReference type="ARBA" id="ARBA00004651"/>
    </source>
</evidence>
<dbReference type="SUPFAM" id="SSF50182">
    <property type="entry name" value="Sm-like ribonucleoproteins"/>
    <property type="match status" value="1"/>
</dbReference>
<dbReference type="InterPro" id="IPR052702">
    <property type="entry name" value="MscS-like_channel"/>
</dbReference>
<feature type="signal peptide" evidence="9">
    <location>
        <begin position="1"/>
        <end position="33"/>
    </location>
</feature>
<dbReference type="EMBL" id="JAAGRQ010000097">
    <property type="protein sequence ID" value="NDY58389.1"/>
    <property type="molecule type" value="Genomic_DNA"/>
</dbReference>
<comment type="similarity">
    <text evidence="2">Belongs to the MscS (TC 1.A.23) family.</text>
</comment>
<dbReference type="InterPro" id="IPR006685">
    <property type="entry name" value="MscS_channel_2nd"/>
</dbReference>
<evidence type="ECO:0000313" key="12">
    <source>
        <dbReference type="EMBL" id="NDY58389.1"/>
    </source>
</evidence>
<evidence type="ECO:0000256" key="8">
    <source>
        <dbReference type="SAM" id="Phobius"/>
    </source>
</evidence>
<dbReference type="Proteomes" id="UP000469724">
    <property type="component" value="Unassembled WGS sequence"/>
</dbReference>
<feature type="transmembrane region" description="Helical" evidence="8">
    <location>
        <begin position="356"/>
        <end position="372"/>
    </location>
</feature>
<protein>
    <submittedName>
        <fullName evidence="12">Mechanosensitive ion channel</fullName>
    </submittedName>
</protein>
<evidence type="ECO:0000256" key="2">
    <source>
        <dbReference type="ARBA" id="ARBA00008017"/>
    </source>
</evidence>
<feature type="domain" description="Mechanosensitive ion channel MscS C-terminal" evidence="11">
    <location>
        <begin position="685"/>
        <end position="767"/>
    </location>
</feature>
<evidence type="ECO:0000259" key="10">
    <source>
        <dbReference type="Pfam" id="PF00924"/>
    </source>
</evidence>
<keyword evidence="6 8" id="KW-0472">Membrane</keyword>
<accession>A0A7K3NT17</accession>
<feature type="transmembrane region" description="Helical" evidence="8">
    <location>
        <begin position="323"/>
        <end position="344"/>
    </location>
</feature>
<evidence type="ECO:0000256" key="5">
    <source>
        <dbReference type="ARBA" id="ARBA00022989"/>
    </source>
</evidence>
<evidence type="ECO:0000259" key="11">
    <source>
        <dbReference type="Pfam" id="PF21082"/>
    </source>
</evidence>
<evidence type="ECO:0000313" key="13">
    <source>
        <dbReference type="Proteomes" id="UP000469724"/>
    </source>
</evidence>
<evidence type="ECO:0000256" key="7">
    <source>
        <dbReference type="SAM" id="MobiDB-lite"/>
    </source>
</evidence>
<sequence length="829" mass="90615">MSMITPHPCPWRPVLPALLFALCLLFPAPPASSGQAAGDQNKLLEQTRQDIRDSGRAITQSRKDLEAKRQEIGESVAALKRTRDELALWAWMADNPWDLRDVMEGVDDLRGKARALLDIPDASEADIVHQVNYLDKLEARIAQSLREGLGPENDVQLRLILGDLITLRVRLGDLRTDTETVLRPTEEFLESVDAWKTSLTQELNHAWEPYYFTPDPWLSDLTDSDTMSQVLRDWGKSTRLAITVAVQDREAGEWLAKLALVLVIAVLPWLVIRQALRRMKATKAHPEVIRQFSRAAACLSFGLGIAFFATQIGFVLYSELSALAEVFFTAALVLASRGMTLVSAGPLSSPRTFTRWPLWGLFCLGLLLQVPAIPDPLATPLFALALCGAALLVRRHGRTAETRLDAAISACCVFILPALALCALAGYARAAILATSVLFYAVLSLRLSVAIELLRERRMEVLANNSGHTLAKAILSGLGFPLVLLTVFFFCLVFASTQFEARDIFTALLAQEIHLDYVTLSAQNVLAVILAFYLTRMAIAASRSFLLHPSLPTRRKKKRGVAASTLATIVGYLWWAGFVLCALLLVGFSPTGLAVVAGGLSVGIGFGLQNIVSNFISGLILLFGRSVEPGDVLILGSDMVVVRRVNIRNTVVETMDNATVFVPNSELITGRLTNLSHKDPTVRREVTVGVAYGSDRELVRRLLLEAAAHSPRVLAEPAPSVVFTDFGPSALEFRLRVWINEPQDGLTIVSGVREAIDDLFRQNDVEISFPQTDVHLRSAPGLDKALDAARTSWNTGPSCAAPRPAPEPVPGPTPDNRSASPETPKRKSS</sequence>
<feature type="transmembrane region" description="Helical" evidence="8">
    <location>
        <begin position="254"/>
        <end position="272"/>
    </location>
</feature>
<feature type="domain" description="Mechanosensitive ion channel MscS" evidence="10">
    <location>
        <begin position="610"/>
        <end position="677"/>
    </location>
</feature>
<keyword evidence="3" id="KW-1003">Cell membrane</keyword>
<reference evidence="12 13" key="1">
    <citation type="submission" date="2020-02" db="EMBL/GenBank/DDBJ databases">
        <title>Comparative genomics of sulfur disproportionating microorganisms.</title>
        <authorList>
            <person name="Ward L.M."/>
            <person name="Bertran E."/>
            <person name="Johnston D.T."/>
        </authorList>
    </citation>
    <scope>NUCLEOTIDE SEQUENCE [LARGE SCALE GENOMIC DNA]</scope>
    <source>
        <strain evidence="12 13">DSM 3696</strain>
    </source>
</reference>
<dbReference type="SUPFAM" id="SSF82861">
    <property type="entry name" value="Mechanosensitive channel protein MscS (YggB), transmembrane region"/>
    <property type="match status" value="1"/>
</dbReference>
<feature type="transmembrane region" description="Helical" evidence="8">
    <location>
        <begin position="406"/>
        <end position="426"/>
    </location>
</feature>
<evidence type="ECO:0000256" key="3">
    <source>
        <dbReference type="ARBA" id="ARBA00022475"/>
    </source>
</evidence>
<dbReference type="Pfam" id="PF00924">
    <property type="entry name" value="MS_channel_2nd"/>
    <property type="match status" value="1"/>
</dbReference>
<comment type="caution">
    <text evidence="12">The sequence shown here is derived from an EMBL/GenBank/DDBJ whole genome shotgun (WGS) entry which is preliminary data.</text>
</comment>
<dbReference type="InterPro" id="IPR010920">
    <property type="entry name" value="LSM_dom_sf"/>
</dbReference>
<keyword evidence="4 8" id="KW-0812">Transmembrane</keyword>
<feature type="transmembrane region" description="Helical" evidence="8">
    <location>
        <begin position="560"/>
        <end position="588"/>
    </location>
</feature>
<feature type="transmembrane region" description="Helical" evidence="8">
    <location>
        <begin position="594"/>
        <end position="623"/>
    </location>
</feature>
<name>A0A7K3NT17_9BACT</name>
<dbReference type="RefSeq" id="WP_163303462.1">
    <property type="nucleotide sequence ID" value="NZ_JAAGRQ010000097.1"/>
</dbReference>
<dbReference type="Pfam" id="PF21082">
    <property type="entry name" value="MS_channel_3rd"/>
    <property type="match status" value="1"/>
</dbReference>
<evidence type="ECO:0000256" key="4">
    <source>
        <dbReference type="ARBA" id="ARBA00022692"/>
    </source>
</evidence>
<dbReference type="AlphaFoldDB" id="A0A7K3NT17"/>
<proteinExistence type="inferred from homology"/>
<feature type="transmembrane region" description="Helical" evidence="8">
    <location>
        <begin position="432"/>
        <end position="454"/>
    </location>
</feature>
<evidence type="ECO:0000256" key="9">
    <source>
        <dbReference type="SAM" id="SignalP"/>
    </source>
</evidence>
<dbReference type="GO" id="GO:0005886">
    <property type="term" value="C:plasma membrane"/>
    <property type="evidence" value="ECO:0007669"/>
    <property type="project" value="UniProtKB-SubCell"/>
</dbReference>
<dbReference type="SUPFAM" id="SSF82689">
    <property type="entry name" value="Mechanosensitive channel protein MscS (YggB), C-terminal domain"/>
    <property type="match status" value="1"/>
</dbReference>
<dbReference type="PANTHER" id="PTHR30347:SF1">
    <property type="entry name" value="MECHANOSENSITIVE CHANNEL MSCK"/>
    <property type="match status" value="1"/>
</dbReference>
<feature type="region of interest" description="Disordered" evidence="7">
    <location>
        <begin position="790"/>
        <end position="829"/>
    </location>
</feature>
<feature type="transmembrane region" description="Helical" evidence="8">
    <location>
        <begin position="517"/>
        <end position="539"/>
    </location>
</feature>
<organism evidence="12 13">
    <name type="scientific">Desulfolutivibrio sulfodismutans</name>
    <dbReference type="NCBI Taxonomy" id="63561"/>
    <lineage>
        <taxon>Bacteria</taxon>
        <taxon>Pseudomonadati</taxon>
        <taxon>Thermodesulfobacteriota</taxon>
        <taxon>Desulfovibrionia</taxon>
        <taxon>Desulfovibrionales</taxon>
        <taxon>Desulfovibrionaceae</taxon>
        <taxon>Desulfolutivibrio</taxon>
    </lineage>
</organism>
<dbReference type="PANTHER" id="PTHR30347">
    <property type="entry name" value="POTASSIUM CHANNEL RELATED"/>
    <property type="match status" value="1"/>
</dbReference>
<keyword evidence="13" id="KW-1185">Reference proteome</keyword>
<dbReference type="InterPro" id="IPR049278">
    <property type="entry name" value="MS_channel_C"/>
</dbReference>
<dbReference type="Gene3D" id="1.10.287.1260">
    <property type="match status" value="1"/>
</dbReference>
<comment type="subcellular location">
    <subcellularLocation>
        <location evidence="1">Cell membrane</location>
        <topology evidence="1">Multi-pass membrane protein</topology>
    </subcellularLocation>
</comment>
<feature type="compositionally biased region" description="Pro residues" evidence="7">
    <location>
        <begin position="803"/>
        <end position="813"/>
    </location>
</feature>
<keyword evidence="9" id="KW-0732">Signal</keyword>
<dbReference type="Gene3D" id="2.30.30.60">
    <property type="match status" value="1"/>
</dbReference>
<feature type="transmembrane region" description="Helical" evidence="8">
    <location>
        <begin position="292"/>
        <end position="317"/>
    </location>
</feature>
<dbReference type="Gene3D" id="3.30.70.100">
    <property type="match status" value="1"/>
</dbReference>
<feature type="transmembrane region" description="Helical" evidence="8">
    <location>
        <begin position="474"/>
        <end position="497"/>
    </location>
</feature>